<dbReference type="PANTHER" id="PTHR43163:SF6">
    <property type="entry name" value="DIPEPTIDE TRANSPORT SYSTEM PERMEASE PROTEIN DPPB-RELATED"/>
    <property type="match status" value="1"/>
</dbReference>
<reference evidence="9 10" key="1">
    <citation type="submission" date="2020-03" db="EMBL/GenBank/DDBJ databases">
        <authorList>
            <person name="Sun Q."/>
        </authorList>
    </citation>
    <scope>NUCLEOTIDE SEQUENCE [LARGE SCALE GENOMIC DNA]</scope>
    <source>
        <strain evidence="9 10">JC162</strain>
    </source>
</reference>
<feature type="domain" description="ABC transmembrane type-1" evidence="8">
    <location>
        <begin position="95"/>
        <end position="325"/>
    </location>
</feature>
<proteinExistence type="inferred from homology"/>
<dbReference type="InterPro" id="IPR035906">
    <property type="entry name" value="MetI-like_sf"/>
</dbReference>
<feature type="transmembrane region" description="Helical" evidence="7">
    <location>
        <begin position="134"/>
        <end position="161"/>
    </location>
</feature>
<evidence type="ECO:0000256" key="7">
    <source>
        <dbReference type="RuleBase" id="RU363032"/>
    </source>
</evidence>
<dbReference type="SUPFAM" id="SSF161098">
    <property type="entry name" value="MetI-like"/>
    <property type="match status" value="1"/>
</dbReference>
<dbReference type="EMBL" id="JABBKX010000002">
    <property type="protein sequence ID" value="NMJ41410.1"/>
    <property type="molecule type" value="Genomic_DNA"/>
</dbReference>
<dbReference type="Pfam" id="PF00528">
    <property type="entry name" value="BPD_transp_1"/>
    <property type="match status" value="1"/>
</dbReference>
<evidence type="ECO:0000256" key="3">
    <source>
        <dbReference type="ARBA" id="ARBA00022475"/>
    </source>
</evidence>
<feature type="transmembrane region" description="Helical" evidence="7">
    <location>
        <begin position="303"/>
        <end position="328"/>
    </location>
</feature>
<comment type="subcellular location">
    <subcellularLocation>
        <location evidence="1 7">Cell membrane</location>
        <topology evidence="1 7">Multi-pass membrane protein</topology>
    </subcellularLocation>
</comment>
<evidence type="ECO:0000313" key="10">
    <source>
        <dbReference type="Proteomes" id="UP000548582"/>
    </source>
</evidence>
<dbReference type="InterPro" id="IPR000515">
    <property type="entry name" value="MetI-like"/>
</dbReference>
<keyword evidence="3" id="KW-1003">Cell membrane</keyword>
<dbReference type="RefSeq" id="WP_170053611.1">
    <property type="nucleotide sequence ID" value="NZ_JABBKX010000002.1"/>
</dbReference>
<evidence type="ECO:0000259" key="8">
    <source>
        <dbReference type="PROSITE" id="PS50928"/>
    </source>
</evidence>
<keyword evidence="10" id="KW-1185">Reference proteome</keyword>
<dbReference type="Pfam" id="PF19300">
    <property type="entry name" value="BPD_transp_1_N"/>
    <property type="match status" value="1"/>
</dbReference>
<dbReference type="Gene3D" id="1.10.3720.10">
    <property type="entry name" value="MetI-like"/>
    <property type="match status" value="1"/>
</dbReference>
<evidence type="ECO:0000256" key="1">
    <source>
        <dbReference type="ARBA" id="ARBA00004651"/>
    </source>
</evidence>
<organism evidence="9 10">
    <name type="scientific">Neoroseomonas marina</name>
    <dbReference type="NCBI Taxonomy" id="1232220"/>
    <lineage>
        <taxon>Bacteria</taxon>
        <taxon>Pseudomonadati</taxon>
        <taxon>Pseudomonadota</taxon>
        <taxon>Alphaproteobacteria</taxon>
        <taxon>Acetobacterales</taxon>
        <taxon>Acetobacteraceae</taxon>
        <taxon>Neoroseomonas</taxon>
    </lineage>
</organism>
<protein>
    <submittedName>
        <fullName evidence="9">ABC transporter permease</fullName>
    </submittedName>
</protein>
<gene>
    <name evidence="9" type="ORF">GWK16_09180</name>
</gene>
<keyword evidence="5 7" id="KW-1133">Transmembrane helix</keyword>
<dbReference type="GO" id="GO:0071916">
    <property type="term" value="F:dipeptide transmembrane transporter activity"/>
    <property type="evidence" value="ECO:0007669"/>
    <property type="project" value="TreeGrafter"/>
</dbReference>
<feature type="transmembrane region" description="Helical" evidence="7">
    <location>
        <begin position="101"/>
        <end position="122"/>
    </location>
</feature>
<evidence type="ECO:0000256" key="2">
    <source>
        <dbReference type="ARBA" id="ARBA00022448"/>
    </source>
</evidence>
<dbReference type="CDD" id="cd06261">
    <property type="entry name" value="TM_PBP2"/>
    <property type="match status" value="1"/>
</dbReference>
<accession>A0A848ED84</accession>
<sequence length="335" mass="36205">MLGYLLRRIGLAGLMLFGLVCLTFVISNVAPSDPAALAAGPDAGRSQIEQARRDYGLDKPLPEQFLRYLTDLAHGDFGRSIATGRSVGTDLARYFPATLELVILAMALGVLLGVPLGVLSALRKDGPADHATRIFAVSGIALPPFWFGLLLQLAFATWLGLLPTSGRLSVFTEPPPPITGLLLVDSLMTGHFELFREALSHIILPAIVLSLPCLASILRVNRSEMVEALRMDYVTAARAHGVTPWRIVMVHALKNAMLPTLAIIGLRWGWMMSSTVLVETVFDWPGIGLYAVSSAIAGDFKPVMGVTLIVGLNFMIANLIVDLLYGVLDPRLRRA</sequence>
<keyword evidence="4 7" id="KW-0812">Transmembrane</keyword>
<comment type="similarity">
    <text evidence="7">Belongs to the binding-protein-dependent transport system permease family.</text>
</comment>
<evidence type="ECO:0000256" key="5">
    <source>
        <dbReference type="ARBA" id="ARBA00022989"/>
    </source>
</evidence>
<dbReference type="PROSITE" id="PS50928">
    <property type="entry name" value="ABC_TM1"/>
    <property type="match status" value="1"/>
</dbReference>
<dbReference type="Proteomes" id="UP000548582">
    <property type="component" value="Unassembled WGS sequence"/>
</dbReference>
<comment type="caution">
    <text evidence="9">The sequence shown here is derived from an EMBL/GenBank/DDBJ whole genome shotgun (WGS) entry which is preliminary data.</text>
</comment>
<dbReference type="AlphaFoldDB" id="A0A848ED84"/>
<evidence type="ECO:0000313" key="9">
    <source>
        <dbReference type="EMBL" id="NMJ41410.1"/>
    </source>
</evidence>
<evidence type="ECO:0000256" key="4">
    <source>
        <dbReference type="ARBA" id="ARBA00022692"/>
    </source>
</evidence>
<name>A0A848ED84_9PROT</name>
<dbReference type="GO" id="GO:0005886">
    <property type="term" value="C:plasma membrane"/>
    <property type="evidence" value="ECO:0007669"/>
    <property type="project" value="UniProtKB-SubCell"/>
</dbReference>
<evidence type="ECO:0000256" key="6">
    <source>
        <dbReference type="ARBA" id="ARBA00023136"/>
    </source>
</evidence>
<dbReference type="PANTHER" id="PTHR43163">
    <property type="entry name" value="DIPEPTIDE TRANSPORT SYSTEM PERMEASE PROTEIN DPPB-RELATED"/>
    <property type="match status" value="1"/>
</dbReference>
<keyword evidence="2 7" id="KW-0813">Transport</keyword>
<feature type="transmembrane region" description="Helical" evidence="7">
    <location>
        <begin position="198"/>
        <end position="220"/>
    </location>
</feature>
<keyword evidence="6 7" id="KW-0472">Membrane</keyword>
<dbReference type="InterPro" id="IPR045621">
    <property type="entry name" value="BPD_transp_1_N"/>
</dbReference>